<dbReference type="PANTHER" id="PTHR48111:SF1">
    <property type="entry name" value="TWO-COMPONENT RESPONSE REGULATOR ORR33"/>
    <property type="match status" value="1"/>
</dbReference>
<dbReference type="HOGENOM" id="CLU_000445_90_4_6"/>
<dbReference type="InterPro" id="IPR036388">
    <property type="entry name" value="WH-like_DNA-bd_sf"/>
</dbReference>
<dbReference type="SMART" id="SM00448">
    <property type="entry name" value="REC"/>
    <property type="match status" value="1"/>
</dbReference>
<proteinExistence type="predicted"/>
<keyword evidence="1 6" id="KW-0597">Phosphoprotein</keyword>
<evidence type="ECO:0000313" key="10">
    <source>
        <dbReference type="Proteomes" id="UP000005090"/>
    </source>
</evidence>
<dbReference type="SUPFAM" id="SSF52172">
    <property type="entry name" value="CheY-like"/>
    <property type="match status" value="1"/>
</dbReference>
<keyword evidence="3" id="KW-0805">Transcription regulation</keyword>
<dbReference type="CDD" id="cd19920">
    <property type="entry name" value="REC_PA4781-like"/>
    <property type="match status" value="1"/>
</dbReference>
<dbReference type="PROSITE" id="PS50110">
    <property type="entry name" value="RESPONSE_REGULATORY"/>
    <property type="match status" value="1"/>
</dbReference>
<evidence type="ECO:0000313" key="9">
    <source>
        <dbReference type="EMBL" id="EIC28385.1"/>
    </source>
</evidence>
<dbReference type="Pfam" id="PF00072">
    <property type="entry name" value="Response_reg"/>
    <property type="match status" value="1"/>
</dbReference>
<feature type="domain" description="HTH luxR-type" evidence="7">
    <location>
        <begin position="248"/>
        <end position="313"/>
    </location>
</feature>
<feature type="modified residue" description="4-aspartylphosphate" evidence="6">
    <location>
        <position position="60"/>
    </location>
</feature>
<dbReference type="SMART" id="SM00421">
    <property type="entry name" value="HTH_LUXR"/>
    <property type="match status" value="1"/>
</dbReference>
<dbReference type="Gene3D" id="1.10.10.10">
    <property type="entry name" value="Winged helix-like DNA-binding domain superfamily/Winged helix DNA-binding domain"/>
    <property type="match status" value="1"/>
</dbReference>
<evidence type="ECO:0000256" key="5">
    <source>
        <dbReference type="ARBA" id="ARBA00023163"/>
    </source>
</evidence>
<dbReference type="AlphaFoldDB" id="H8GNW3"/>
<sequence>MTSGNLPNNGTVMIVDDTPGNLALLSDTLSEANYRVLVATDGYSALEQMQYLLPDIILLDVMMPGIDGFETCRQIKSNPETADIPILFMTGLGELDSLLRGFGEGALDYIVKPIRPPEVLARIEVHLAQARTIQRARHALQHGRFSALTADGAGMIRWLTPSARDWLNEIRPPERPPLTALSAISSRIPSPLYEWFIHILTGPQRQMPENAAPYQSDLGHSARMALCHQPDEYLLLLQKASPAWDLESLRTSMKLTAREAEILMWISRGKTNKEVGLILDSSPRTVNKHLEHIFEKLGVATRAAAVAMVLKGQ</sequence>
<dbReference type="GO" id="GO:0000976">
    <property type="term" value="F:transcription cis-regulatory region binding"/>
    <property type="evidence" value="ECO:0007669"/>
    <property type="project" value="TreeGrafter"/>
</dbReference>
<dbReference type="InterPro" id="IPR001789">
    <property type="entry name" value="Sig_transdc_resp-reg_receiver"/>
</dbReference>
<dbReference type="RefSeq" id="WP_005369370.1">
    <property type="nucleotide sequence ID" value="NZ_CM001475.1"/>
</dbReference>
<evidence type="ECO:0000256" key="1">
    <source>
        <dbReference type="ARBA" id="ARBA00022553"/>
    </source>
</evidence>
<dbReference type="Pfam" id="PF00196">
    <property type="entry name" value="GerE"/>
    <property type="match status" value="1"/>
</dbReference>
<dbReference type="PANTHER" id="PTHR48111">
    <property type="entry name" value="REGULATOR OF RPOS"/>
    <property type="match status" value="1"/>
</dbReference>
<dbReference type="Gene3D" id="3.40.50.2300">
    <property type="match status" value="1"/>
</dbReference>
<evidence type="ECO:0000256" key="2">
    <source>
        <dbReference type="ARBA" id="ARBA00023012"/>
    </source>
</evidence>
<evidence type="ECO:0000259" key="8">
    <source>
        <dbReference type="PROSITE" id="PS50110"/>
    </source>
</evidence>
<dbReference type="GO" id="GO:0005829">
    <property type="term" value="C:cytosol"/>
    <property type="evidence" value="ECO:0007669"/>
    <property type="project" value="TreeGrafter"/>
</dbReference>
<protein>
    <submittedName>
        <fullName evidence="9">Response regulator containing a CheY-like receiver domain and a GGDEF domain</fullName>
    </submittedName>
</protein>
<name>H8GNW3_METAL</name>
<dbReference type="GO" id="GO:0000156">
    <property type="term" value="F:phosphorelay response regulator activity"/>
    <property type="evidence" value="ECO:0007669"/>
    <property type="project" value="TreeGrafter"/>
</dbReference>
<dbReference type="PRINTS" id="PR00038">
    <property type="entry name" value="HTHLUXR"/>
</dbReference>
<evidence type="ECO:0000259" key="7">
    <source>
        <dbReference type="PROSITE" id="PS50043"/>
    </source>
</evidence>
<organism evidence="9 10">
    <name type="scientific">Methylomicrobium album BG8</name>
    <dbReference type="NCBI Taxonomy" id="686340"/>
    <lineage>
        <taxon>Bacteria</taxon>
        <taxon>Pseudomonadati</taxon>
        <taxon>Pseudomonadota</taxon>
        <taxon>Gammaproteobacteria</taxon>
        <taxon>Methylococcales</taxon>
        <taxon>Methylococcaceae</taxon>
        <taxon>Methylomicrobium</taxon>
    </lineage>
</organism>
<dbReference type="CDD" id="cd06170">
    <property type="entry name" value="LuxR_C_like"/>
    <property type="match status" value="1"/>
</dbReference>
<dbReference type="InterPro" id="IPR000792">
    <property type="entry name" value="Tscrpt_reg_LuxR_C"/>
</dbReference>
<feature type="domain" description="Response regulatory" evidence="8">
    <location>
        <begin position="11"/>
        <end position="127"/>
    </location>
</feature>
<dbReference type="InterPro" id="IPR011006">
    <property type="entry name" value="CheY-like_superfamily"/>
</dbReference>
<keyword evidence="4" id="KW-0238">DNA-binding</keyword>
<keyword evidence="2" id="KW-0902">Two-component regulatory system</keyword>
<evidence type="ECO:0000256" key="6">
    <source>
        <dbReference type="PROSITE-ProRule" id="PRU00169"/>
    </source>
</evidence>
<dbReference type="SUPFAM" id="SSF46894">
    <property type="entry name" value="C-terminal effector domain of the bipartite response regulators"/>
    <property type="match status" value="1"/>
</dbReference>
<dbReference type="InterPro" id="IPR039420">
    <property type="entry name" value="WalR-like"/>
</dbReference>
<dbReference type="STRING" id="686340.Metal_0535"/>
<dbReference type="Proteomes" id="UP000005090">
    <property type="component" value="Chromosome"/>
</dbReference>
<keyword evidence="5" id="KW-0804">Transcription</keyword>
<keyword evidence="10" id="KW-1185">Reference proteome</keyword>
<gene>
    <name evidence="9" type="ORF">Metal_0535</name>
</gene>
<dbReference type="GO" id="GO:0032993">
    <property type="term" value="C:protein-DNA complex"/>
    <property type="evidence" value="ECO:0007669"/>
    <property type="project" value="TreeGrafter"/>
</dbReference>
<evidence type="ECO:0000256" key="3">
    <source>
        <dbReference type="ARBA" id="ARBA00023015"/>
    </source>
</evidence>
<evidence type="ECO:0000256" key="4">
    <source>
        <dbReference type="ARBA" id="ARBA00023125"/>
    </source>
</evidence>
<accession>H8GNW3</accession>
<dbReference type="InterPro" id="IPR016032">
    <property type="entry name" value="Sig_transdc_resp-reg_C-effctor"/>
</dbReference>
<reference evidence="9 10" key="1">
    <citation type="journal article" date="2013" name="Genome Announc.">
        <title>Genome Sequence of the Obligate Gammaproteobacterial Methanotroph Methylomicrobium album Strain BG8.</title>
        <authorList>
            <person name="Kits K.D."/>
            <person name="Kalyuzhnaya M.G."/>
            <person name="Klotz M.G."/>
            <person name="Jetten M.S."/>
            <person name="Op den Camp H.J."/>
            <person name="Vuilleumier S."/>
            <person name="Bringel F."/>
            <person name="Dispirito A.A."/>
            <person name="Murrell J.C."/>
            <person name="Bruce D."/>
            <person name="Cheng J.F."/>
            <person name="Copeland A."/>
            <person name="Goodwin L."/>
            <person name="Hauser L."/>
            <person name="Lajus A."/>
            <person name="Land M.L."/>
            <person name="Lapidus A."/>
            <person name="Lucas S."/>
            <person name="Medigue C."/>
            <person name="Pitluck S."/>
            <person name="Woyke T."/>
            <person name="Zeytun A."/>
            <person name="Stein L.Y."/>
        </authorList>
    </citation>
    <scope>NUCLEOTIDE SEQUENCE [LARGE SCALE GENOMIC DNA]</scope>
    <source>
        <strain evidence="9 10">BG8</strain>
    </source>
</reference>
<dbReference type="PROSITE" id="PS50043">
    <property type="entry name" value="HTH_LUXR_2"/>
    <property type="match status" value="1"/>
</dbReference>
<dbReference type="eggNOG" id="COG0745">
    <property type="taxonomic scope" value="Bacteria"/>
</dbReference>
<dbReference type="GO" id="GO:0006355">
    <property type="term" value="P:regulation of DNA-templated transcription"/>
    <property type="evidence" value="ECO:0007669"/>
    <property type="project" value="InterPro"/>
</dbReference>
<dbReference type="eggNOG" id="COG2771">
    <property type="taxonomic scope" value="Bacteria"/>
</dbReference>
<dbReference type="EMBL" id="CM001475">
    <property type="protein sequence ID" value="EIC28385.1"/>
    <property type="molecule type" value="Genomic_DNA"/>
</dbReference>